<feature type="domain" description="DUF4214" evidence="1">
    <location>
        <begin position="554"/>
        <end position="608"/>
    </location>
</feature>
<gene>
    <name evidence="2" type="ORF">AYR66_27480</name>
</gene>
<evidence type="ECO:0000313" key="2">
    <source>
        <dbReference type="EMBL" id="OWW22686.1"/>
    </source>
</evidence>
<dbReference type="Pfam" id="PF13946">
    <property type="entry name" value="DUF4214"/>
    <property type="match status" value="1"/>
</dbReference>
<accession>A0A254TJ90</accession>
<dbReference type="InterPro" id="IPR038255">
    <property type="entry name" value="PBS_linker_sf"/>
</dbReference>
<comment type="caution">
    <text evidence="2">The sequence shown here is derived from an EMBL/GenBank/DDBJ whole genome shotgun (WGS) entry which is preliminary data.</text>
</comment>
<name>A0A254TJ90_9BURK</name>
<evidence type="ECO:0000259" key="1">
    <source>
        <dbReference type="Pfam" id="PF13946"/>
    </source>
</evidence>
<dbReference type="EMBL" id="LSTO01000001">
    <property type="protein sequence ID" value="OWW22686.1"/>
    <property type="molecule type" value="Genomic_DNA"/>
</dbReference>
<keyword evidence="3" id="KW-1185">Reference proteome</keyword>
<organism evidence="2 3">
    <name type="scientific">Noviherbaspirillum denitrificans</name>
    <dbReference type="NCBI Taxonomy" id="1968433"/>
    <lineage>
        <taxon>Bacteria</taxon>
        <taxon>Pseudomonadati</taxon>
        <taxon>Pseudomonadota</taxon>
        <taxon>Betaproteobacteria</taxon>
        <taxon>Burkholderiales</taxon>
        <taxon>Oxalobacteraceae</taxon>
        <taxon>Noviherbaspirillum</taxon>
    </lineage>
</organism>
<dbReference type="SUPFAM" id="SSF69318">
    <property type="entry name" value="Integrin alpha N-terminal domain"/>
    <property type="match status" value="1"/>
</dbReference>
<dbReference type="OrthoDB" id="480426at2"/>
<protein>
    <recommendedName>
        <fullName evidence="1">DUF4214 domain-containing protein</fullName>
    </recommendedName>
</protein>
<dbReference type="InterPro" id="IPR025282">
    <property type="entry name" value="DUF4214"/>
</dbReference>
<dbReference type="AlphaFoldDB" id="A0A254TJ90"/>
<dbReference type="Proteomes" id="UP000197535">
    <property type="component" value="Unassembled WGS sequence"/>
</dbReference>
<sequence length="680" mass="72653">MELATSKYLADDVINGANSAAVADFNGDGKVDVFLPAHNESPFVARNSTLYLGTSTGGFEKVVLGDAVMAHDAQLGFVNNMPTVIASTFNPGDANPIYSWNNGELKESIGANLSQVFHQSAVLGNFGAGGSMAVAMGDVFSNAPSDNAKIKIYGYANGDLTSTAPLATITPYLSTKHPEFTSHYGPGITHTYRILADDFNHDGKTDLIAEQSMWVQGSAFPSAIQMIQNQGNNQFADKTDQLAAVVNQASEEFDYQAQVLDVDHSGINSYLFAGLPAGSFVDNKFTYDNSRAPNYLLLNDGTGKLYSALHEQFLDFGSQVVQMLNRIQSQYEGTSQSYYIGADIQAAGVPKFVGYQTADGALNYLAEIQVGRWAAPGLWANQYMLVNVPLHYDARTDFTQNVNIDDRNGSSLMRTWAGNDMIHDTGAAAKAHIDGGAGLDTVAYGKNASAFNITRSADGTVNISGEGLSDVLVNIERLKFADKTINLVVKSVASTISAAELKTLEELYVAFFNRTPDADGLEYWIGQFKSGMTVKQTAESFYDAGVQYSNLTGFSANMTNADFVNVVYKNVLGRQSGADAEGLAYWTGALASGAESKGSLVSTILTSAHTFKGNTTWGWVADLLDNKAAIANKVAVQYGLNYNTAEASISEGMKIAAAVTATDIQMAITLIGLSDTQLSI</sequence>
<dbReference type="Gene3D" id="1.10.3130.20">
    <property type="entry name" value="Phycobilisome linker domain"/>
    <property type="match status" value="1"/>
</dbReference>
<proteinExistence type="predicted"/>
<dbReference type="InterPro" id="IPR028994">
    <property type="entry name" value="Integrin_alpha_N"/>
</dbReference>
<evidence type="ECO:0000313" key="3">
    <source>
        <dbReference type="Proteomes" id="UP000197535"/>
    </source>
</evidence>
<reference evidence="2 3" key="1">
    <citation type="submission" date="2016-02" db="EMBL/GenBank/DDBJ databases">
        <authorList>
            <person name="Wen L."/>
            <person name="He K."/>
            <person name="Yang H."/>
        </authorList>
    </citation>
    <scope>NUCLEOTIDE SEQUENCE [LARGE SCALE GENOMIC DNA]</scope>
    <source>
        <strain evidence="2 3">TSA40</strain>
    </source>
</reference>